<feature type="transmembrane region" description="Helical" evidence="1">
    <location>
        <begin position="166"/>
        <end position="195"/>
    </location>
</feature>
<dbReference type="Proteomes" id="UP000503011">
    <property type="component" value="Chromosome"/>
</dbReference>
<dbReference type="PANTHER" id="PTHR37305">
    <property type="entry name" value="INTEGRAL MEMBRANE PROTEIN-RELATED"/>
    <property type="match status" value="1"/>
</dbReference>
<dbReference type="GO" id="GO:0005886">
    <property type="term" value="C:plasma membrane"/>
    <property type="evidence" value="ECO:0007669"/>
    <property type="project" value="UniProtKB-SubCell"/>
</dbReference>
<proteinExistence type="predicted"/>
<feature type="transmembrane region" description="Helical" evidence="1">
    <location>
        <begin position="120"/>
        <end position="145"/>
    </location>
</feature>
<dbReference type="Pfam" id="PF12679">
    <property type="entry name" value="ABC2_membrane_2"/>
    <property type="match status" value="1"/>
</dbReference>
<keyword evidence="1" id="KW-0472">Membrane</keyword>
<evidence type="ECO:0000313" key="3">
    <source>
        <dbReference type="Proteomes" id="UP000503011"/>
    </source>
</evidence>
<feature type="transmembrane region" description="Helical" evidence="1">
    <location>
        <begin position="242"/>
        <end position="266"/>
    </location>
</feature>
<feature type="transmembrane region" description="Helical" evidence="1">
    <location>
        <begin position="215"/>
        <end position="235"/>
    </location>
</feature>
<reference evidence="2 3" key="2">
    <citation type="submission" date="2020-03" db="EMBL/GenBank/DDBJ databases">
        <authorList>
            <person name="Ichikawa N."/>
            <person name="Kimura A."/>
            <person name="Kitahashi Y."/>
            <person name="Uohara A."/>
        </authorList>
    </citation>
    <scope>NUCLEOTIDE SEQUENCE [LARGE SCALE GENOMIC DNA]</scope>
    <source>
        <strain evidence="2 3">NBRC 105367</strain>
    </source>
</reference>
<keyword evidence="3" id="KW-1185">Reference proteome</keyword>
<dbReference type="GO" id="GO:0140359">
    <property type="term" value="F:ABC-type transporter activity"/>
    <property type="evidence" value="ECO:0007669"/>
    <property type="project" value="InterPro"/>
</dbReference>
<accession>A0A6F8YHI4</accession>
<gene>
    <name evidence="2" type="ORF">Psuf_028750</name>
</gene>
<dbReference type="EMBL" id="AP022871">
    <property type="protein sequence ID" value="BCB85562.1"/>
    <property type="molecule type" value="Genomic_DNA"/>
</dbReference>
<dbReference type="PANTHER" id="PTHR37305:SF1">
    <property type="entry name" value="MEMBRANE PROTEIN"/>
    <property type="match status" value="1"/>
</dbReference>
<feature type="transmembrane region" description="Helical" evidence="1">
    <location>
        <begin position="20"/>
        <end position="38"/>
    </location>
</feature>
<evidence type="ECO:0008006" key="4">
    <source>
        <dbReference type="Google" id="ProtNLM"/>
    </source>
</evidence>
<name>A0A6F8YHI4_9ACTN</name>
<evidence type="ECO:0000256" key="1">
    <source>
        <dbReference type="SAM" id="Phobius"/>
    </source>
</evidence>
<feature type="transmembrane region" description="Helical" evidence="1">
    <location>
        <begin position="317"/>
        <end position="335"/>
    </location>
</feature>
<dbReference type="KEGG" id="psuu:Psuf_028750"/>
<protein>
    <recommendedName>
        <fullName evidence="4">ABC transporter permease</fullName>
    </recommendedName>
</protein>
<organism evidence="2 3">
    <name type="scientific">Phytohabitans suffuscus</name>
    <dbReference type="NCBI Taxonomy" id="624315"/>
    <lineage>
        <taxon>Bacteria</taxon>
        <taxon>Bacillati</taxon>
        <taxon>Actinomycetota</taxon>
        <taxon>Actinomycetes</taxon>
        <taxon>Micromonosporales</taxon>
        <taxon>Micromonosporaceae</taxon>
    </lineage>
</organism>
<keyword evidence="1" id="KW-0812">Transmembrane</keyword>
<dbReference type="RefSeq" id="WP_173157259.1">
    <property type="nucleotide sequence ID" value="NZ_AP022871.1"/>
</dbReference>
<dbReference type="AlphaFoldDB" id="A0A6F8YHI4"/>
<keyword evidence="1" id="KW-1133">Transmembrane helix</keyword>
<reference evidence="2 3" key="1">
    <citation type="submission" date="2020-03" db="EMBL/GenBank/DDBJ databases">
        <title>Whole genome shotgun sequence of Phytohabitans suffuscus NBRC 105367.</title>
        <authorList>
            <person name="Komaki H."/>
            <person name="Tamura T."/>
        </authorList>
    </citation>
    <scope>NUCLEOTIDE SEQUENCE [LARGE SCALE GENOMIC DNA]</scope>
    <source>
        <strain evidence="2 3">NBRC 105367</strain>
    </source>
</reference>
<sequence>MKGLIKAEVRRLVKRRITRLMAVLLVLGLGAIAVAFTVGSQKVGPAQVAAAEAEAQRQYEESLRWHEQMVADCEAAKARGEDITQRFPPDCGNEPGYAPQREQFDASWNLPYEFHFREQFGVFISIFAGIVALFGFIVGASYVGAEWHTGGMMNLLLWRPRRLSVLFTKLGVLLGGVLAVTVVLGALWTAAFWFIGRYDGQTGKMTQGAWESFALSGARGAGLVLAVTAVAFGLASLGRHTAMALGVAVGVGVVSEIGMRIALGIAEIRFADRWVLSTYALAWFEKRWELQDWRACNISFSGQCEPDMFVVTWQQSALVFGVGTAAVLAAAIWLMRSRDIT</sequence>
<evidence type="ECO:0000313" key="2">
    <source>
        <dbReference type="EMBL" id="BCB85562.1"/>
    </source>
</evidence>